<comment type="caution">
    <text evidence="4">The sequence shown here is derived from an EMBL/GenBank/DDBJ whole genome shotgun (WGS) entry which is preliminary data.</text>
</comment>
<feature type="domain" description="Carboxylesterase type B" evidence="3">
    <location>
        <begin position="328"/>
        <end position="451"/>
    </location>
</feature>
<dbReference type="SUPFAM" id="SSF53474">
    <property type="entry name" value="alpha/beta-Hydrolases"/>
    <property type="match status" value="1"/>
</dbReference>
<dbReference type="InterPro" id="IPR050654">
    <property type="entry name" value="AChE-related_enzymes"/>
</dbReference>
<protein>
    <submittedName>
        <fullName evidence="4">Para-nitrobenzyl esterase</fullName>
        <ecNumber evidence="4">3.1.1.-</ecNumber>
    </submittedName>
</protein>
<organism evidence="4 5">
    <name type="scientific">Caulobacter ginsengisoli</name>
    <dbReference type="NCBI Taxonomy" id="400775"/>
    <lineage>
        <taxon>Bacteria</taxon>
        <taxon>Pseudomonadati</taxon>
        <taxon>Pseudomonadota</taxon>
        <taxon>Alphaproteobacteria</taxon>
        <taxon>Caulobacterales</taxon>
        <taxon>Caulobacteraceae</taxon>
        <taxon>Caulobacter</taxon>
    </lineage>
</organism>
<feature type="signal peptide" evidence="2">
    <location>
        <begin position="1"/>
        <end position="18"/>
    </location>
</feature>
<dbReference type="InterPro" id="IPR002018">
    <property type="entry name" value="CarbesteraseB"/>
</dbReference>
<evidence type="ECO:0000256" key="2">
    <source>
        <dbReference type="SAM" id="SignalP"/>
    </source>
</evidence>
<dbReference type="PANTHER" id="PTHR43918:SF4">
    <property type="entry name" value="CARBOXYLIC ESTER HYDROLASE"/>
    <property type="match status" value="1"/>
</dbReference>
<dbReference type="RefSeq" id="WP_307351043.1">
    <property type="nucleotide sequence ID" value="NZ_JAUSVS010000007.1"/>
</dbReference>
<dbReference type="EC" id="3.1.1.-" evidence="4"/>
<evidence type="ECO:0000259" key="3">
    <source>
        <dbReference type="Pfam" id="PF00135"/>
    </source>
</evidence>
<feature type="chain" id="PRO_5046313954" evidence="2">
    <location>
        <begin position="19"/>
        <end position="487"/>
    </location>
</feature>
<accession>A0ABU0IUB0</accession>
<evidence type="ECO:0000256" key="1">
    <source>
        <dbReference type="ARBA" id="ARBA00022801"/>
    </source>
</evidence>
<dbReference type="EMBL" id="JAUSVS010000007">
    <property type="protein sequence ID" value="MDQ0465592.1"/>
    <property type="molecule type" value="Genomic_DNA"/>
</dbReference>
<keyword evidence="5" id="KW-1185">Reference proteome</keyword>
<dbReference type="PANTHER" id="PTHR43918">
    <property type="entry name" value="ACETYLCHOLINESTERASE"/>
    <property type="match status" value="1"/>
</dbReference>
<dbReference type="Proteomes" id="UP001228905">
    <property type="component" value="Unassembled WGS sequence"/>
</dbReference>
<evidence type="ECO:0000313" key="4">
    <source>
        <dbReference type="EMBL" id="MDQ0465592.1"/>
    </source>
</evidence>
<dbReference type="Gene3D" id="3.40.50.1820">
    <property type="entry name" value="alpha/beta hydrolase"/>
    <property type="match status" value="1"/>
</dbReference>
<dbReference type="Pfam" id="PF00135">
    <property type="entry name" value="COesterase"/>
    <property type="match status" value="2"/>
</dbReference>
<keyword evidence="2" id="KW-0732">Signal</keyword>
<feature type="domain" description="Carboxylesterase type B" evidence="3">
    <location>
        <begin position="27"/>
        <end position="265"/>
    </location>
</feature>
<evidence type="ECO:0000313" key="5">
    <source>
        <dbReference type="Proteomes" id="UP001228905"/>
    </source>
</evidence>
<dbReference type="GO" id="GO:0016787">
    <property type="term" value="F:hydrolase activity"/>
    <property type="evidence" value="ECO:0007669"/>
    <property type="project" value="UniProtKB-KW"/>
</dbReference>
<name>A0ABU0IUB0_9CAUL</name>
<reference evidence="4 5" key="1">
    <citation type="submission" date="2023-07" db="EMBL/GenBank/DDBJ databases">
        <title>Genomic Encyclopedia of Type Strains, Phase IV (KMG-IV): sequencing the most valuable type-strain genomes for metagenomic binning, comparative biology and taxonomic classification.</title>
        <authorList>
            <person name="Goeker M."/>
        </authorList>
    </citation>
    <scope>NUCLEOTIDE SEQUENCE [LARGE SCALE GENOMIC DNA]</scope>
    <source>
        <strain evidence="4 5">DSM 18695</strain>
    </source>
</reference>
<keyword evidence="1 4" id="KW-0378">Hydrolase</keyword>
<sequence>MRAALIAALLLLATPAWAGPRLKVAGGEAEGVALAGGVNVFYSLPYAAPPVGPLRWRGPRPAPPWPGVRAAKAFGPSCTQNISAKGWGPWTGEFSPQGAVSEDCLTLTVWIPAHKPGEPLPIMLWIPGGGLTDGGEAAAVTNAAALARQGIVVVSINYRVAAFGLLAHPAIPAEPDGQRGNQALRDALAALIWTHDNAAALGGDPRRITLAGQSAGGALTYVLLAHPRAKPLIAGAIIQSFPPGSERLPDAEAMRQASRKFGQALDAPAQAVLAASDEAGLNLFVDGVNIRDPGFAAVADLAPVPVLIGVTADEASWLKPNLETHRKNAETFGPDFLKLYPATNDAEAQGTALRADRDANLVGLQRWRAARARASGGPTFLYLWDHPLPGPQSAIYRAFHSSEVPYMFGALGPERPYTDRDRAIATVMMRCWANFVKTGDPNGGGLPAWPGTGVMRLGEAFEPLPPTAPDVAAFFNAYDDRTGTFVF</sequence>
<gene>
    <name evidence="4" type="ORF">QO010_003381</name>
</gene>
<proteinExistence type="predicted"/>
<dbReference type="InterPro" id="IPR029058">
    <property type="entry name" value="AB_hydrolase_fold"/>
</dbReference>